<evidence type="ECO:0000313" key="1">
    <source>
        <dbReference type="Proteomes" id="UP000095286"/>
    </source>
</evidence>
<organism evidence="1 2">
    <name type="scientific">Rhabditophanes sp. KR3021</name>
    <dbReference type="NCBI Taxonomy" id="114890"/>
    <lineage>
        <taxon>Eukaryota</taxon>
        <taxon>Metazoa</taxon>
        <taxon>Ecdysozoa</taxon>
        <taxon>Nematoda</taxon>
        <taxon>Chromadorea</taxon>
        <taxon>Rhabditida</taxon>
        <taxon>Tylenchina</taxon>
        <taxon>Panagrolaimomorpha</taxon>
        <taxon>Strongyloidoidea</taxon>
        <taxon>Alloionematidae</taxon>
        <taxon>Rhabditophanes</taxon>
    </lineage>
</organism>
<evidence type="ECO:0000313" key="2">
    <source>
        <dbReference type="WBParaSite" id="RSKR_0001150400.1"/>
    </source>
</evidence>
<name>A0AC35UI45_9BILA</name>
<reference evidence="2" key="1">
    <citation type="submission" date="2016-11" db="UniProtKB">
        <authorList>
            <consortium name="WormBaseParasite"/>
        </authorList>
    </citation>
    <scope>IDENTIFICATION</scope>
    <source>
        <strain evidence="2">KR3021</strain>
    </source>
</reference>
<dbReference type="WBParaSite" id="RSKR_0001150400.1">
    <property type="protein sequence ID" value="RSKR_0001150400.1"/>
    <property type="gene ID" value="RSKR_0001150400"/>
</dbReference>
<accession>A0AC35UI45</accession>
<protein>
    <submittedName>
        <fullName evidence="2">Defective in cullin neddylation protein</fullName>
    </submittedName>
</protein>
<proteinExistence type="predicted"/>
<dbReference type="Proteomes" id="UP000095286">
    <property type="component" value="Unplaced"/>
</dbReference>
<sequence length="218" mass="25457">MGGYNQTISGGTKADKQYEEGAKQFYATFKSLSDDTPDKLGPNSIQRFLEAFNYDETDRRVLIFAWLANAEIQCEFSMAELEMVFKKLKVANMQDLQRNLDRINNQLDRPEDKVNFDSLYEFTFLFAKTTPNQKGLNAEVAIAYWKILYKTNNASYGIVQKWFEFLGDVNQKYISRDTWNLFNSFTRVINADFSNHSSNDSWPVLIDEFVDYVRSKQR</sequence>